<dbReference type="GO" id="GO:0005524">
    <property type="term" value="F:ATP binding"/>
    <property type="evidence" value="ECO:0007669"/>
    <property type="project" value="UniProtKB-UniRule"/>
</dbReference>
<reference evidence="6 7" key="1">
    <citation type="submission" date="2019-11" db="EMBL/GenBank/DDBJ databases">
        <title>Gastrointestinal microbiota of Peromyscus leucopus.</title>
        <authorList>
            <person name="Milovic A."/>
            <person name="Bassam K."/>
            <person name="Barbour A.G."/>
        </authorList>
    </citation>
    <scope>NUCLEOTIDE SEQUENCE [LARGE SCALE GENOMIC DNA]</scope>
    <source>
        <strain evidence="6 7">LL8</strain>
    </source>
</reference>
<feature type="transmembrane region" description="Helical" evidence="4">
    <location>
        <begin position="114"/>
        <end position="131"/>
    </location>
</feature>
<dbReference type="Proteomes" id="UP000488295">
    <property type="component" value="Unassembled WGS sequence"/>
</dbReference>
<keyword evidence="6" id="KW-0131">Cell cycle</keyword>
<keyword evidence="4" id="KW-0812">Transmembrane</keyword>
<gene>
    <name evidence="6" type="ORF">GJU95_07545</name>
</gene>
<dbReference type="PANTHER" id="PTHR22683:SF47">
    <property type="entry name" value="FTSK DOMAIN-CONTAINING PROTEIN YDCQ"/>
    <property type="match status" value="1"/>
</dbReference>
<feature type="domain" description="FtsK" evidence="5">
    <location>
        <begin position="516"/>
        <end position="726"/>
    </location>
</feature>
<dbReference type="SUPFAM" id="SSF52540">
    <property type="entry name" value="P-loop containing nucleoside triphosphate hydrolases"/>
    <property type="match status" value="1"/>
</dbReference>
<dbReference type="GO" id="GO:0051301">
    <property type="term" value="P:cell division"/>
    <property type="evidence" value="ECO:0007669"/>
    <property type="project" value="UniProtKB-KW"/>
</dbReference>
<evidence type="ECO:0000256" key="1">
    <source>
        <dbReference type="ARBA" id="ARBA00022741"/>
    </source>
</evidence>
<dbReference type="PANTHER" id="PTHR22683">
    <property type="entry name" value="SPORULATION PROTEIN RELATED"/>
    <property type="match status" value="1"/>
</dbReference>
<evidence type="ECO:0000313" key="6">
    <source>
        <dbReference type="EMBL" id="MTE03620.1"/>
    </source>
</evidence>
<dbReference type="InterPro" id="IPR050206">
    <property type="entry name" value="FtsK/SpoIIIE/SftA"/>
</dbReference>
<dbReference type="PROSITE" id="PS50901">
    <property type="entry name" value="FTSK"/>
    <property type="match status" value="1"/>
</dbReference>
<dbReference type="GO" id="GO:0003677">
    <property type="term" value="F:DNA binding"/>
    <property type="evidence" value="ECO:0007669"/>
    <property type="project" value="InterPro"/>
</dbReference>
<dbReference type="Pfam" id="PF01580">
    <property type="entry name" value="FtsK_SpoIIIE"/>
    <property type="match status" value="1"/>
</dbReference>
<keyword evidence="6" id="KW-0132">Cell division</keyword>
<organism evidence="6 7">
    <name type="scientific">Lactobacillus johnsonii</name>
    <dbReference type="NCBI Taxonomy" id="33959"/>
    <lineage>
        <taxon>Bacteria</taxon>
        <taxon>Bacillati</taxon>
        <taxon>Bacillota</taxon>
        <taxon>Bacilli</taxon>
        <taxon>Lactobacillales</taxon>
        <taxon>Lactobacillaceae</taxon>
        <taxon>Lactobacillus</taxon>
    </lineage>
</organism>
<keyword evidence="1 3" id="KW-0547">Nucleotide-binding</keyword>
<keyword evidence="4" id="KW-0472">Membrane</keyword>
<dbReference type="EMBL" id="WKKC01000021">
    <property type="protein sequence ID" value="MTE03620.1"/>
    <property type="molecule type" value="Genomic_DNA"/>
</dbReference>
<feature type="transmembrane region" description="Helical" evidence="4">
    <location>
        <begin position="43"/>
        <end position="64"/>
    </location>
</feature>
<dbReference type="Gene3D" id="3.40.50.300">
    <property type="entry name" value="P-loop containing nucleotide triphosphate hydrolases"/>
    <property type="match status" value="1"/>
</dbReference>
<feature type="binding site" evidence="3">
    <location>
        <begin position="534"/>
        <end position="541"/>
    </location>
    <ligand>
        <name>ATP</name>
        <dbReference type="ChEBI" id="CHEBI:30616"/>
    </ligand>
</feature>
<sequence>MVSNQTLAIVFYWVLPLSIALGTFFIALKIAHVSYERADNDRIWKFSLTVGIIVGLMGLAYFVFTTVPIFKEILHYLKYGLDLVLGLPVLAPIKQQITVGINTIINFIKNWLPVYVRAFIIIWLPACAVWVRSLIWRIKFSRALNVIVQTIVMYPVLCFRYLLGYQTPFFDFVQSRLYVTKVKENISDSYFEALQGRDDTGKEFDKGQGGTERNQKIKSVALAVRQTHAVVKTANGVRHAQIVIRHSRETATDQVLEQQLKGQGLRLSAPSIRFQEDPLLNPDKGGYIFDSDVQYNPSDALGSWLGIFTNPFSADKRIKNGGIGAIATMKQMYLGIIYYLVHLTPSAIYERAKTIAKDKYTPDLTSSRSKYQAQQNLDLSVVPEPVDQDTGETVDMLKEKALKVANDRTSEVTDALTRYKINVSFDNVQVGGNTAVYDYTLSRSTNLPTDWKKTQEGLANFLKTSDIPIIRTTKGHLLVTMVNGVNIPVDFREMIEKRPKGVPEIISGLAGLDAMGNVIDFVLGDKNPHAMLFGKTGTGKTVLIMNILYSIMSATDPKHLKIVYIDGKGNSFEFMRTDNHGAPSYHPNPFVYAQPADGSGDIDYARALVQHMVRECRRRIDLFKKKGVSKLSEFNRKFPEEALPEILMVVDEFSALTDSDATLKASELAEKGMTDAFEYLAKMARSVGIRMILANQTARKEKVPGRITANVTGRISLGVSETIESDIALPSSDVDVSLISQPGEFYSAMHGPRNLQHGNAPYLSDDVMYALNDSLEKKFGHQDYVVTRDEVMKEMGESGDVSENETTYLYPLPPTMPTVNTPVLDLINVINAYPEWAIANSKSDIFMRNKEIQSELDNKERQRKAKLIKNTLIAAAEKAEDNKKARLASQHKAVGDAVATTTAGMDGEAM</sequence>
<dbReference type="AlphaFoldDB" id="A0A9X5ALU2"/>
<proteinExistence type="predicted"/>
<evidence type="ECO:0000256" key="3">
    <source>
        <dbReference type="PROSITE-ProRule" id="PRU00289"/>
    </source>
</evidence>
<dbReference type="SMART" id="SM00382">
    <property type="entry name" value="AAA"/>
    <property type="match status" value="1"/>
</dbReference>
<evidence type="ECO:0000256" key="4">
    <source>
        <dbReference type="SAM" id="Phobius"/>
    </source>
</evidence>
<name>A0A9X5ALU2_LACJH</name>
<feature type="transmembrane region" description="Helical" evidence="4">
    <location>
        <begin position="7"/>
        <end position="31"/>
    </location>
</feature>
<dbReference type="InterPro" id="IPR002543">
    <property type="entry name" value="FtsK_dom"/>
</dbReference>
<evidence type="ECO:0000259" key="5">
    <source>
        <dbReference type="PROSITE" id="PS50901"/>
    </source>
</evidence>
<dbReference type="InterPro" id="IPR027417">
    <property type="entry name" value="P-loop_NTPase"/>
</dbReference>
<feature type="transmembrane region" description="Helical" evidence="4">
    <location>
        <begin position="143"/>
        <end position="163"/>
    </location>
</feature>
<dbReference type="InterPro" id="IPR003593">
    <property type="entry name" value="AAA+_ATPase"/>
</dbReference>
<accession>A0A9X5ALU2</accession>
<dbReference type="RefSeq" id="WP_155692791.1">
    <property type="nucleotide sequence ID" value="NZ_WKKC01000021.1"/>
</dbReference>
<keyword evidence="4" id="KW-1133">Transmembrane helix</keyword>
<evidence type="ECO:0000313" key="7">
    <source>
        <dbReference type="Proteomes" id="UP000488295"/>
    </source>
</evidence>
<comment type="caution">
    <text evidence="6">The sequence shown here is derived from an EMBL/GenBank/DDBJ whole genome shotgun (WGS) entry which is preliminary data.</text>
</comment>
<keyword evidence="2 3" id="KW-0067">ATP-binding</keyword>
<protein>
    <submittedName>
        <fullName evidence="6">Cell division protein FtsK</fullName>
    </submittedName>
</protein>
<evidence type="ECO:0000256" key="2">
    <source>
        <dbReference type="ARBA" id="ARBA00022840"/>
    </source>
</evidence>